<dbReference type="Gene3D" id="2.130.10.10">
    <property type="entry name" value="YVTN repeat-like/Quinoprotein amine dehydrogenase"/>
    <property type="match status" value="4"/>
</dbReference>
<feature type="region of interest" description="Disordered" evidence="4">
    <location>
        <begin position="1105"/>
        <end position="1135"/>
    </location>
</feature>
<organism evidence="6 7">
    <name type="scientific">Pyrrhoderma noxium</name>
    <dbReference type="NCBI Taxonomy" id="2282107"/>
    <lineage>
        <taxon>Eukaryota</taxon>
        <taxon>Fungi</taxon>
        <taxon>Dikarya</taxon>
        <taxon>Basidiomycota</taxon>
        <taxon>Agaricomycotina</taxon>
        <taxon>Agaricomycetes</taxon>
        <taxon>Hymenochaetales</taxon>
        <taxon>Hymenochaetaceae</taxon>
        <taxon>Pyrrhoderma</taxon>
    </lineage>
</organism>
<dbReference type="PANTHER" id="PTHR44019:SF8">
    <property type="entry name" value="POC1 CENTRIOLAR PROTEIN HOMOLOG"/>
    <property type="match status" value="1"/>
</dbReference>
<dbReference type="SUPFAM" id="SSF49562">
    <property type="entry name" value="C2 domain (Calcium/lipid-binding domain, CaLB)"/>
    <property type="match status" value="1"/>
</dbReference>
<feature type="repeat" description="WD" evidence="3">
    <location>
        <begin position="898"/>
        <end position="939"/>
    </location>
</feature>
<keyword evidence="1 3" id="KW-0853">WD repeat</keyword>
<sequence length="1161" mass="129349">MSNLVLPCVRPDYFLKVKCVELDKHAWNQISRRRDESPNIYVEIEYDKGKMRTETIKNTLSPVFPDKQIIATPLNSKEETKLKLTIVHDSVRWINLNVGYTEMNLKDIRSKTINGEAQLSITSKSDAKSTVGTITIHCEPINYELLVSQTQKQVTRSIKSSSHLLEATGDLTEFIDNQSNMYQALLTLCNKLDTFVKLTDKLSEIHPYADAAWQVTRMIYSAISSQIKADAEVVDLVDDMSVTVDCILKIRDMKDNFDGLENVVIQVLRQITECCIFVREYMGHGFFGMYLIFESIIAPGYNAYYETERMTLLENRQKINDFRDAFNRMKEQLDRGIATNTALVIARMSEKIDTICTIKIVYTWILTTNQSKDLETCLKPERFNASYFVKCNPGTYSNVLSSLKTHLISKSDSNIIWLYGPLGCGKSKISFSLAEYFNSISRLGAYLHFNDGFSSPSSIIATIAFKLARFDSTLGKIISDHVGRHHGELSVETQFQECLLDPLTEGARAMNGLVVTIIDGLDKCTDKESLLKLLSSGLFSELPQNFRFLITSRWDSEIANSFLAFPASIHQIFLNLSDDHVSPVIGLFDHVDSISKESNRNYSKNKHKLFFNCFSSRLYTHNQPVSQSSLGNDYHELALLELSSMNVELKSIVLNCGSLKGFNKDIPSLDILLFENISPLLRHACLSWSFTLSNTVSFGPLSKMDATMLSQFVDEKLLTWIEVMSLMGEFDAIGPILRQAISCLEGRDNKLAIFLQDALDLLTKYGECVSSCAYEVYRSMLHLERGHSRVANHYKNGGVSNIWIEKLRYRHIKGHKDDVRSVAFSPDSTRIASGSADKTVRIWDTESGELIAGPFEGHSSWVYSVAFSPDGTRIASGSVDKTIRIWDSETGKLVASPLEGHSGGVLSVSFSPDGTRIASGSVDSTLRIWHTETGRLVAGPFEGHSGWVHSVAFSPDGTHIASGSGDSTLRIWDSESGNLIAGPFERYSRWVHSIAFSPDGAHIASGSDDSTIKIWDIEYGELVAGPFEGHTNYVSSVAFSPDGTRIASGSFDKTIRVWNSKSGKLVAYPFEGHSDWIYSVAFSPDGTRIASGSSDWTVRIWDTPSDSASYRERPNSSSTDPTQTSSSQASPPIGSSELDWTLGKDGWIKGNDGEILILDTL</sequence>
<proteinExistence type="predicted"/>
<dbReference type="CDD" id="cd00200">
    <property type="entry name" value="WD40"/>
    <property type="match status" value="1"/>
</dbReference>
<dbReference type="SUPFAM" id="SSF50978">
    <property type="entry name" value="WD40 repeat-like"/>
    <property type="match status" value="1"/>
</dbReference>
<feature type="repeat" description="WD" evidence="3">
    <location>
        <begin position="812"/>
        <end position="853"/>
    </location>
</feature>
<feature type="compositionally biased region" description="Low complexity" evidence="4">
    <location>
        <begin position="1116"/>
        <end position="1135"/>
    </location>
</feature>
<dbReference type="SUPFAM" id="SSF52540">
    <property type="entry name" value="P-loop containing nucleoside triphosphate hydrolases"/>
    <property type="match status" value="1"/>
</dbReference>
<dbReference type="PROSITE" id="PS50004">
    <property type="entry name" value="C2"/>
    <property type="match status" value="1"/>
</dbReference>
<dbReference type="PROSITE" id="PS00678">
    <property type="entry name" value="WD_REPEATS_1"/>
    <property type="match status" value="5"/>
</dbReference>
<dbReference type="InParanoid" id="A0A286UFP7"/>
<dbReference type="EMBL" id="NBII01000006">
    <property type="protein sequence ID" value="PAV18305.1"/>
    <property type="molecule type" value="Genomic_DNA"/>
</dbReference>
<dbReference type="Proteomes" id="UP000217199">
    <property type="component" value="Unassembled WGS sequence"/>
</dbReference>
<name>A0A286UFP7_9AGAM</name>
<feature type="repeat" description="WD" evidence="3">
    <location>
        <begin position="1070"/>
        <end position="1111"/>
    </location>
</feature>
<dbReference type="InterPro" id="IPR035892">
    <property type="entry name" value="C2_domain_sf"/>
</dbReference>
<evidence type="ECO:0000256" key="4">
    <source>
        <dbReference type="SAM" id="MobiDB-lite"/>
    </source>
</evidence>
<dbReference type="Gene3D" id="2.60.40.150">
    <property type="entry name" value="C2 domain"/>
    <property type="match status" value="1"/>
</dbReference>
<dbReference type="PRINTS" id="PR00320">
    <property type="entry name" value="GPROTEINBRPT"/>
</dbReference>
<dbReference type="PROSITE" id="PS50082">
    <property type="entry name" value="WD_REPEATS_2"/>
    <property type="match status" value="7"/>
</dbReference>
<reference evidence="6 7" key="1">
    <citation type="journal article" date="2017" name="Mol. Ecol.">
        <title>Comparative and population genomic landscape of Phellinus noxius: A hypervariable fungus causing root rot in trees.</title>
        <authorList>
            <person name="Chung C.L."/>
            <person name="Lee T.J."/>
            <person name="Akiba M."/>
            <person name="Lee H.H."/>
            <person name="Kuo T.H."/>
            <person name="Liu D."/>
            <person name="Ke H.M."/>
            <person name="Yokoi T."/>
            <person name="Roa M.B."/>
            <person name="Lu M.J."/>
            <person name="Chang Y.Y."/>
            <person name="Ann P.J."/>
            <person name="Tsai J.N."/>
            <person name="Chen C.Y."/>
            <person name="Tzean S.S."/>
            <person name="Ota Y."/>
            <person name="Hattori T."/>
            <person name="Sahashi N."/>
            <person name="Liou R.F."/>
            <person name="Kikuchi T."/>
            <person name="Tsai I.J."/>
        </authorList>
    </citation>
    <scope>NUCLEOTIDE SEQUENCE [LARGE SCALE GENOMIC DNA]</scope>
    <source>
        <strain evidence="6 7">FFPRI411160</strain>
    </source>
</reference>
<dbReference type="Pfam" id="PF00400">
    <property type="entry name" value="WD40"/>
    <property type="match status" value="7"/>
</dbReference>
<dbReference type="OrthoDB" id="538223at2759"/>
<feature type="repeat" description="WD" evidence="3">
    <location>
        <begin position="1027"/>
        <end position="1068"/>
    </location>
</feature>
<dbReference type="AlphaFoldDB" id="A0A286UFP7"/>
<evidence type="ECO:0000313" key="7">
    <source>
        <dbReference type="Proteomes" id="UP000217199"/>
    </source>
</evidence>
<comment type="caution">
    <text evidence="6">The sequence shown here is derived from an EMBL/GenBank/DDBJ whole genome shotgun (WGS) entry which is preliminary data.</text>
</comment>
<feature type="repeat" description="WD" evidence="3">
    <location>
        <begin position="984"/>
        <end position="1025"/>
    </location>
</feature>
<dbReference type="InterPro" id="IPR050505">
    <property type="entry name" value="WDR55/POC1"/>
</dbReference>
<evidence type="ECO:0000256" key="2">
    <source>
        <dbReference type="ARBA" id="ARBA00022737"/>
    </source>
</evidence>
<feature type="repeat" description="WD" evidence="3">
    <location>
        <begin position="855"/>
        <end position="896"/>
    </location>
</feature>
<evidence type="ECO:0000256" key="1">
    <source>
        <dbReference type="ARBA" id="ARBA00022574"/>
    </source>
</evidence>
<keyword evidence="2" id="KW-0677">Repeat</keyword>
<dbReference type="Pfam" id="PF00168">
    <property type="entry name" value="C2"/>
    <property type="match status" value="1"/>
</dbReference>
<dbReference type="PANTHER" id="PTHR44019">
    <property type="entry name" value="WD REPEAT-CONTAINING PROTEIN 55"/>
    <property type="match status" value="1"/>
</dbReference>
<evidence type="ECO:0000259" key="5">
    <source>
        <dbReference type="PROSITE" id="PS50004"/>
    </source>
</evidence>
<accession>A0A286UFP7</accession>
<dbReference type="STRING" id="2282107.A0A286UFP7"/>
<feature type="repeat" description="WD" evidence="3">
    <location>
        <begin position="941"/>
        <end position="982"/>
    </location>
</feature>
<feature type="domain" description="C2" evidence="5">
    <location>
        <begin position="1"/>
        <end position="121"/>
    </location>
</feature>
<dbReference type="InterPro" id="IPR019775">
    <property type="entry name" value="WD40_repeat_CS"/>
</dbReference>
<dbReference type="InterPro" id="IPR036322">
    <property type="entry name" value="WD40_repeat_dom_sf"/>
</dbReference>
<dbReference type="InterPro" id="IPR015943">
    <property type="entry name" value="WD40/YVTN_repeat-like_dom_sf"/>
</dbReference>
<evidence type="ECO:0000313" key="6">
    <source>
        <dbReference type="EMBL" id="PAV18305.1"/>
    </source>
</evidence>
<gene>
    <name evidence="6" type="ORF">PNOK_0679100</name>
</gene>
<dbReference type="SMART" id="SM00320">
    <property type="entry name" value="WD40"/>
    <property type="match status" value="7"/>
</dbReference>
<dbReference type="InterPro" id="IPR027417">
    <property type="entry name" value="P-loop_NTPase"/>
</dbReference>
<dbReference type="InterPro" id="IPR001680">
    <property type="entry name" value="WD40_rpt"/>
</dbReference>
<evidence type="ECO:0000256" key="3">
    <source>
        <dbReference type="PROSITE-ProRule" id="PRU00221"/>
    </source>
</evidence>
<dbReference type="Gene3D" id="3.40.50.300">
    <property type="entry name" value="P-loop containing nucleotide triphosphate hydrolases"/>
    <property type="match status" value="1"/>
</dbReference>
<dbReference type="InterPro" id="IPR000008">
    <property type="entry name" value="C2_dom"/>
</dbReference>
<dbReference type="CDD" id="cd00030">
    <property type="entry name" value="C2"/>
    <property type="match status" value="1"/>
</dbReference>
<protein>
    <submittedName>
        <fullName evidence="6">WD40 domain containing protein</fullName>
    </submittedName>
</protein>
<keyword evidence="7" id="KW-1185">Reference proteome</keyword>
<dbReference type="InterPro" id="IPR056884">
    <property type="entry name" value="NPHP3-like_N"/>
</dbReference>
<dbReference type="InterPro" id="IPR020472">
    <property type="entry name" value="WD40_PAC1"/>
</dbReference>
<dbReference type="Pfam" id="PF24883">
    <property type="entry name" value="NPHP3_N"/>
    <property type="match status" value="1"/>
</dbReference>
<dbReference type="PROSITE" id="PS50294">
    <property type="entry name" value="WD_REPEATS_REGION"/>
    <property type="match status" value="7"/>
</dbReference>